<dbReference type="EMBL" id="JARJLG010000121">
    <property type="protein sequence ID" value="KAJ7741752.1"/>
    <property type="molecule type" value="Genomic_DNA"/>
</dbReference>
<evidence type="ECO:0008006" key="3">
    <source>
        <dbReference type="Google" id="ProtNLM"/>
    </source>
</evidence>
<proteinExistence type="predicted"/>
<gene>
    <name evidence="1" type="ORF">DFH07DRAFT_51117</name>
</gene>
<reference evidence="1" key="1">
    <citation type="submission" date="2023-03" db="EMBL/GenBank/DDBJ databases">
        <title>Massive genome expansion in bonnet fungi (Mycena s.s.) driven by repeated elements and novel gene families across ecological guilds.</title>
        <authorList>
            <consortium name="Lawrence Berkeley National Laboratory"/>
            <person name="Harder C.B."/>
            <person name="Miyauchi S."/>
            <person name="Viragh M."/>
            <person name="Kuo A."/>
            <person name="Thoen E."/>
            <person name="Andreopoulos B."/>
            <person name="Lu D."/>
            <person name="Skrede I."/>
            <person name="Drula E."/>
            <person name="Henrissat B."/>
            <person name="Morin E."/>
            <person name="Kohler A."/>
            <person name="Barry K."/>
            <person name="LaButti K."/>
            <person name="Morin E."/>
            <person name="Salamov A."/>
            <person name="Lipzen A."/>
            <person name="Mereny Z."/>
            <person name="Hegedus B."/>
            <person name="Baldrian P."/>
            <person name="Stursova M."/>
            <person name="Weitz H."/>
            <person name="Taylor A."/>
            <person name="Grigoriev I.V."/>
            <person name="Nagy L.G."/>
            <person name="Martin F."/>
            <person name="Kauserud H."/>
        </authorList>
    </citation>
    <scope>NUCLEOTIDE SEQUENCE</scope>
    <source>
        <strain evidence="1">CBHHK188m</strain>
    </source>
</reference>
<name>A0AAD7N100_9AGAR</name>
<organism evidence="1 2">
    <name type="scientific">Mycena maculata</name>
    <dbReference type="NCBI Taxonomy" id="230809"/>
    <lineage>
        <taxon>Eukaryota</taxon>
        <taxon>Fungi</taxon>
        <taxon>Dikarya</taxon>
        <taxon>Basidiomycota</taxon>
        <taxon>Agaricomycotina</taxon>
        <taxon>Agaricomycetes</taxon>
        <taxon>Agaricomycetidae</taxon>
        <taxon>Agaricales</taxon>
        <taxon>Marasmiineae</taxon>
        <taxon>Mycenaceae</taxon>
        <taxon>Mycena</taxon>
    </lineage>
</organism>
<accession>A0AAD7N100</accession>
<dbReference type="SUPFAM" id="SSF52058">
    <property type="entry name" value="L domain-like"/>
    <property type="match status" value="1"/>
</dbReference>
<comment type="caution">
    <text evidence="1">The sequence shown here is derived from an EMBL/GenBank/DDBJ whole genome shotgun (WGS) entry which is preliminary data.</text>
</comment>
<dbReference type="InterPro" id="IPR032675">
    <property type="entry name" value="LRR_dom_sf"/>
</dbReference>
<evidence type="ECO:0000313" key="2">
    <source>
        <dbReference type="Proteomes" id="UP001215280"/>
    </source>
</evidence>
<protein>
    <recommendedName>
        <fullName evidence="3">F-box domain-containing protein</fullName>
    </recommendedName>
</protein>
<dbReference type="Gene3D" id="3.80.10.10">
    <property type="entry name" value="Ribonuclease Inhibitor"/>
    <property type="match status" value="1"/>
</dbReference>
<dbReference type="AlphaFoldDB" id="A0AAD7N100"/>
<sequence length="468" mass="52347">MDIANLPTVPPHEVLPVDLMREIFMACAYDAEGKLETDLNSIVDPNNSGMDIHCVLPSVCSHWRTVALQAHELWRNSRAVLRRTDPIYRLLDVLDVWVSRAGESTASLDITVEVEDRLITERLRRYAHRLRALSLHSPNLHVMRRFLDLPPGSVNILETLSIRGVTGSALHRPITVFEGASSLRDVALHGNYTQIKNMNALRVPWCQLTRLSIERTRLTAAQFYSILSQCSALATASLFLDARHHPVTDIDHVQQDVSLPALRALELVTHALAHAAQFMQRISCPELVDLAVFLSSDIMDSSFPAPALPHLRRFMIHCPIGLHRPRADLLLWLRACPAAVHVCLDGIWIPAPMMQQLADGTLLPNLQLLTFWGTEVDALIAMLWARQRSADLATISEVGLRENVWVLSPPQSESVQKLMSVGVFLGNSPEIRPEAGEIEKKVRADFEAGTGPFTMPKGRAHQRRWGLM</sequence>
<evidence type="ECO:0000313" key="1">
    <source>
        <dbReference type="EMBL" id="KAJ7741752.1"/>
    </source>
</evidence>
<keyword evidence="2" id="KW-1185">Reference proteome</keyword>
<dbReference type="Proteomes" id="UP001215280">
    <property type="component" value="Unassembled WGS sequence"/>
</dbReference>